<comment type="caution">
    <text evidence="2">The sequence shown here is derived from an EMBL/GenBank/DDBJ whole genome shotgun (WGS) entry which is preliminary data.</text>
</comment>
<name>A0A843VFR3_COLES</name>
<dbReference type="AlphaFoldDB" id="A0A843VFR3"/>
<evidence type="ECO:0000313" key="2">
    <source>
        <dbReference type="EMBL" id="MQL91253.1"/>
    </source>
</evidence>
<protein>
    <submittedName>
        <fullName evidence="2">Uncharacterized protein</fullName>
    </submittedName>
</protein>
<keyword evidence="1" id="KW-0732">Signal</keyword>
<proteinExistence type="predicted"/>
<dbReference type="EMBL" id="NMUH01001320">
    <property type="protein sequence ID" value="MQL91253.1"/>
    <property type="molecule type" value="Genomic_DNA"/>
</dbReference>
<feature type="signal peptide" evidence="1">
    <location>
        <begin position="1"/>
        <end position="25"/>
    </location>
</feature>
<reference evidence="2" key="1">
    <citation type="submission" date="2017-07" db="EMBL/GenBank/DDBJ databases">
        <title>Taro Niue Genome Assembly and Annotation.</title>
        <authorList>
            <person name="Atibalentja N."/>
            <person name="Keating K."/>
            <person name="Fields C.J."/>
        </authorList>
    </citation>
    <scope>NUCLEOTIDE SEQUENCE</scope>
    <source>
        <strain evidence="2">Niue_2</strain>
        <tissue evidence="2">Leaf</tissue>
    </source>
</reference>
<feature type="chain" id="PRO_5032953737" evidence="1">
    <location>
        <begin position="26"/>
        <end position="78"/>
    </location>
</feature>
<gene>
    <name evidence="2" type="ORF">Taro_023870</name>
</gene>
<evidence type="ECO:0000313" key="3">
    <source>
        <dbReference type="Proteomes" id="UP000652761"/>
    </source>
</evidence>
<dbReference type="Proteomes" id="UP000652761">
    <property type="component" value="Unassembled WGS sequence"/>
</dbReference>
<keyword evidence="3" id="KW-1185">Reference proteome</keyword>
<accession>A0A843VFR3</accession>
<sequence length="78" mass="8623">MRHKGGAENAMHATIALIMPRLTLSHSQLVNMWAVWAKTFGPQHPHNAQGPRPGINHRTLFSNFLDRDGALDVLEGGE</sequence>
<evidence type="ECO:0000256" key="1">
    <source>
        <dbReference type="SAM" id="SignalP"/>
    </source>
</evidence>
<organism evidence="2 3">
    <name type="scientific">Colocasia esculenta</name>
    <name type="common">Wild taro</name>
    <name type="synonym">Arum esculentum</name>
    <dbReference type="NCBI Taxonomy" id="4460"/>
    <lineage>
        <taxon>Eukaryota</taxon>
        <taxon>Viridiplantae</taxon>
        <taxon>Streptophyta</taxon>
        <taxon>Embryophyta</taxon>
        <taxon>Tracheophyta</taxon>
        <taxon>Spermatophyta</taxon>
        <taxon>Magnoliopsida</taxon>
        <taxon>Liliopsida</taxon>
        <taxon>Araceae</taxon>
        <taxon>Aroideae</taxon>
        <taxon>Colocasieae</taxon>
        <taxon>Colocasia</taxon>
    </lineage>
</organism>